<evidence type="ECO:0000313" key="1">
    <source>
        <dbReference type="EMBL" id="VUZ47130.1"/>
    </source>
</evidence>
<gene>
    <name evidence="1" type="ORF">WMSIL1_LOCUS6532</name>
</gene>
<feature type="non-terminal residue" evidence="1">
    <location>
        <position position="1"/>
    </location>
</feature>
<keyword evidence="2" id="KW-1185">Reference proteome</keyword>
<dbReference type="AlphaFoldDB" id="A0A564YIW0"/>
<organism evidence="1 2">
    <name type="scientific">Hymenolepis diminuta</name>
    <name type="common">Rat tapeworm</name>
    <dbReference type="NCBI Taxonomy" id="6216"/>
    <lineage>
        <taxon>Eukaryota</taxon>
        <taxon>Metazoa</taxon>
        <taxon>Spiralia</taxon>
        <taxon>Lophotrochozoa</taxon>
        <taxon>Platyhelminthes</taxon>
        <taxon>Cestoda</taxon>
        <taxon>Eucestoda</taxon>
        <taxon>Cyclophyllidea</taxon>
        <taxon>Hymenolepididae</taxon>
        <taxon>Hymenolepis</taxon>
    </lineage>
</organism>
<evidence type="ECO:0000313" key="2">
    <source>
        <dbReference type="Proteomes" id="UP000321570"/>
    </source>
</evidence>
<proteinExistence type="predicted"/>
<protein>
    <submittedName>
        <fullName evidence="1">Uncharacterized protein</fullName>
    </submittedName>
</protein>
<dbReference type="Proteomes" id="UP000321570">
    <property type="component" value="Unassembled WGS sequence"/>
</dbReference>
<name>A0A564YIW0_HYMDI</name>
<reference evidence="1 2" key="1">
    <citation type="submission" date="2019-07" db="EMBL/GenBank/DDBJ databases">
        <authorList>
            <person name="Jastrzebski P J."/>
            <person name="Paukszto L."/>
            <person name="Jastrzebski P J."/>
        </authorList>
    </citation>
    <scope>NUCLEOTIDE SEQUENCE [LARGE SCALE GENOMIC DNA]</scope>
    <source>
        <strain evidence="1 2">WMS-il1</strain>
    </source>
</reference>
<feature type="non-terminal residue" evidence="1">
    <location>
        <position position="114"/>
    </location>
</feature>
<accession>A0A564YIW0</accession>
<sequence length="114" mass="12881">RIEGISKPIDFKISANVRGISCKISKLPNAFSVEDDENQEELDSVTLSHSIFGVDGPAIEFPKMGLRMPREAYLAIENTSKIPTVFNLQLENFPVEYDESCDILKCQDGNWRMQ</sequence>
<dbReference type="EMBL" id="CABIJS010000222">
    <property type="protein sequence ID" value="VUZ47130.1"/>
    <property type="molecule type" value="Genomic_DNA"/>
</dbReference>